<evidence type="ECO:0000313" key="3">
    <source>
        <dbReference type="Proteomes" id="UP001515500"/>
    </source>
</evidence>
<organism evidence="3 4">
    <name type="scientific">Dioscorea cayennensis subsp. rotundata</name>
    <name type="common">White Guinea yam</name>
    <name type="synonym">Dioscorea rotundata</name>
    <dbReference type="NCBI Taxonomy" id="55577"/>
    <lineage>
        <taxon>Eukaryota</taxon>
        <taxon>Viridiplantae</taxon>
        <taxon>Streptophyta</taxon>
        <taxon>Embryophyta</taxon>
        <taxon>Tracheophyta</taxon>
        <taxon>Spermatophyta</taxon>
        <taxon>Magnoliopsida</taxon>
        <taxon>Liliopsida</taxon>
        <taxon>Dioscoreales</taxon>
        <taxon>Dioscoreaceae</taxon>
        <taxon>Dioscorea</taxon>
    </lineage>
</organism>
<dbReference type="Gene3D" id="3.60.10.10">
    <property type="entry name" value="Endonuclease/exonuclease/phosphatase"/>
    <property type="match status" value="1"/>
</dbReference>
<dbReference type="InterPro" id="IPR036691">
    <property type="entry name" value="Endo/exonu/phosph_ase_sf"/>
</dbReference>
<keyword evidence="1" id="KW-1133">Transmembrane helix</keyword>
<dbReference type="PANTHER" id="PTHR33710">
    <property type="entry name" value="BNAC02G09200D PROTEIN"/>
    <property type="match status" value="1"/>
</dbReference>
<feature type="domain" description="Endonuclease/exonuclease/phosphatase" evidence="2">
    <location>
        <begin position="9"/>
        <end position="229"/>
    </location>
</feature>
<accession>A0AB40AUU1</accession>
<dbReference type="GeneID" id="120254702"/>
<dbReference type="Pfam" id="PF03372">
    <property type="entry name" value="Exo_endo_phos"/>
    <property type="match status" value="1"/>
</dbReference>
<dbReference type="PANTHER" id="PTHR33710:SF71">
    <property type="entry name" value="ENDONUCLEASE_EXONUCLEASE_PHOSPHATASE DOMAIN-CONTAINING PROTEIN"/>
    <property type="match status" value="1"/>
</dbReference>
<feature type="transmembrane region" description="Helical" evidence="1">
    <location>
        <begin position="58"/>
        <end position="80"/>
    </location>
</feature>
<evidence type="ECO:0000313" key="4">
    <source>
        <dbReference type="RefSeq" id="XP_039118690.1"/>
    </source>
</evidence>
<dbReference type="GO" id="GO:0003824">
    <property type="term" value="F:catalytic activity"/>
    <property type="evidence" value="ECO:0007669"/>
    <property type="project" value="InterPro"/>
</dbReference>
<keyword evidence="1" id="KW-0472">Membrane</keyword>
<keyword evidence="3" id="KW-1185">Reference proteome</keyword>
<evidence type="ECO:0000256" key="1">
    <source>
        <dbReference type="SAM" id="Phobius"/>
    </source>
</evidence>
<proteinExistence type="predicted"/>
<protein>
    <submittedName>
        <fullName evidence="4">Uncharacterized protein LOC120254702</fullName>
    </submittedName>
</protein>
<sequence>MNYAKIICWNCRGISARDTSARVFRFIKKFKPQVVCLIETRANLERLDRFCKKVPNQWGWAVILADGYSGGIIVLWNTVIGQVTPLAFSRHALHLVVSSALSKTFLISVIYNSLRWRSQLFLWNELSKITPLVIPWLILGDFNTVLSRNEHRGRNFSYYLRKSRYFSDFINNNNLLDLKFIGSPYTWCNNQIGPARRWSRLDRCLVNIEWNDMFKSYTLKHLQRSFSDHFPLFLTANLFSKHSKRLFKFENFWLEFLGCFEAVREAFNFTPHGNPMHAFSHLLLRTHNRLKSWSINGVNDVESAIIHTENLIQNLECSDADIGSHQVLMELYAKLSALQQQCSIKWAQQARLLWVKDGDKNTKVLHAIARTRSHTNFIPQIEDLNGNKHCTPEDVEKAFLNYYQQLWKAPSSPNINFDEALPSDLPSLTPMDCEYLIREITMEEVYAALLDLPSVIDTSGVNQWVWYPKPTCSKISICFTIDSINKDLPPIVGLCFDGPFIFTNAISRLEIQVRTIGFFISNANYKVILARRLSQPLNDNSSDAILAIELPLRTTLQLKSR</sequence>
<dbReference type="InterPro" id="IPR005135">
    <property type="entry name" value="Endo/exonuclease/phosphatase"/>
</dbReference>
<dbReference type="RefSeq" id="XP_039118690.1">
    <property type="nucleotide sequence ID" value="XM_039262756.1"/>
</dbReference>
<dbReference type="AlphaFoldDB" id="A0AB40AUU1"/>
<gene>
    <name evidence="4" type="primary">LOC120254702</name>
</gene>
<keyword evidence="1" id="KW-0812">Transmembrane</keyword>
<reference evidence="4" key="1">
    <citation type="submission" date="2025-08" db="UniProtKB">
        <authorList>
            <consortium name="RefSeq"/>
        </authorList>
    </citation>
    <scope>IDENTIFICATION</scope>
</reference>
<dbReference type="SUPFAM" id="SSF56219">
    <property type="entry name" value="DNase I-like"/>
    <property type="match status" value="1"/>
</dbReference>
<name>A0AB40AUU1_DIOCR</name>
<dbReference type="Proteomes" id="UP001515500">
    <property type="component" value="Unplaced"/>
</dbReference>
<evidence type="ECO:0000259" key="2">
    <source>
        <dbReference type="Pfam" id="PF03372"/>
    </source>
</evidence>